<sequence length="289" mass="32615">MQIFTASDHGGLKLKQFLNKELSGKHKIEDLGCESEESCDYPDFAEKLARKVAENKESIGILCCGTGIGMSIAANKISGVRAAVLWNNESAKMAREHNNANIICLGGCLLEEKQALDAVETFLKSEFKGTGKDGERHKRRVGKLDELQPFPEVVVGALILNEKNEVFLMKSPKWGGLYIVPGGHIEVGENRLEALRREVKEETNMDIYDEKLFTLHDAIFPKNFHKKKHFVMIDYLAKPKSTEFKVDGREGTEGIWIQPRLALKELKMDEYTKKALEDYVKIIDLAKVF</sequence>
<dbReference type="InterPro" id="IPR036569">
    <property type="entry name" value="RpiB_LacA_LacB_sf"/>
</dbReference>
<proteinExistence type="predicted"/>
<dbReference type="InterPro" id="IPR003500">
    <property type="entry name" value="RpiB_LacA_LacB"/>
</dbReference>
<feature type="domain" description="Nudix hydrolase" evidence="2">
    <location>
        <begin position="150"/>
        <end position="282"/>
    </location>
</feature>
<dbReference type="Pfam" id="PF00293">
    <property type="entry name" value="NUDIX"/>
    <property type="match status" value="1"/>
</dbReference>
<dbReference type="PROSITE" id="PS00893">
    <property type="entry name" value="NUDIX_BOX"/>
    <property type="match status" value="1"/>
</dbReference>
<dbReference type="Pfam" id="PF02502">
    <property type="entry name" value="LacAB_rpiB"/>
    <property type="match status" value="1"/>
</dbReference>
<protein>
    <recommendedName>
        <fullName evidence="2">Nudix hydrolase domain-containing protein</fullName>
    </recommendedName>
</protein>
<accession>A0A2D6M0S2</accession>
<dbReference type="InterPro" id="IPR020084">
    <property type="entry name" value="NUDIX_hydrolase_CS"/>
</dbReference>
<dbReference type="PROSITE" id="PS51462">
    <property type="entry name" value="NUDIX"/>
    <property type="match status" value="1"/>
</dbReference>
<dbReference type="SUPFAM" id="SSF55811">
    <property type="entry name" value="Nudix"/>
    <property type="match status" value="1"/>
</dbReference>
<dbReference type="NCBIfam" id="TIGR00689">
    <property type="entry name" value="rpiB_lacA_lacB"/>
    <property type="match status" value="1"/>
</dbReference>
<dbReference type="AlphaFoldDB" id="A0A2D6M0S2"/>
<dbReference type="Gene3D" id="3.40.1400.10">
    <property type="entry name" value="Sugar-phosphate isomerase, RpiB/LacA/LacB"/>
    <property type="match status" value="1"/>
</dbReference>
<dbReference type="Gene3D" id="3.90.79.10">
    <property type="entry name" value="Nucleoside Triphosphate Pyrophosphohydrolase"/>
    <property type="match status" value="1"/>
</dbReference>
<dbReference type="GO" id="GO:0009052">
    <property type="term" value="P:pentose-phosphate shunt, non-oxidative branch"/>
    <property type="evidence" value="ECO:0007669"/>
    <property type="project" value="TreeGrafter"/>
</dbReference>
<dbReference type="NCBIfam" id="NF004051">
    <property type="entry name" value="PRK05571.1"/>
    <property type="match status" value="1"/>
</dbReference>
<evidence type="ECO:0000313" key="3">
    <source>
        <dbReference type="EMBL" id="MAG22011.1"/>
    </source>
</evidence>
<dbReference type="GO" id="GO:0016787">
    <property type="term" value="F:hydrolase activity"/>
    <property type="evidence" value="ECO:0007669"/>
    <property type="project" value="UniProtKB-KW"/>
</dbReference>
<organism evidence="3 4">
    <name type="scientific">Candidatus Iainarchaeum sp</name>
    <dbReference type="NCBI Taxonomy" id="3101447"/>
    <lineage>
        <taxon>Archaea</taxon>
        <taxon>Candidatus Iainarchaeota</taxon>
        <taxon>Candidatus Iainarchaeia</taxon>
        <taxon>Candidatus Iainarchaeales</taxon>
        <taxon>Candidatus Iainarchaeaceae</taxon>
        <taxon>Candidatus Iainarchaeum</taxon>
    </lineage>
</organism>
<dbReference type="GO" id="GO:0004751">
    <property type="term" value="F:ribose-5-phosphate isomerase activity"/>
    <property type="evidence" value="ECO:0007669"/>
    <property type="project" value="TreeGrafter"/>
</dbReference>
<dbReference type="InterPro" id="IPR015797">
    <property type="entry name" value="NUDIX_hydrolase-like_dom_sf"/>
</dbReference>
<dbReference type="GO" id="GO:0019316">
    <property type="term" value="P:D-allose catabolic process"/>
    <property type="evidence" value="ECO:0007669"/>
    <property type="project" value="TreeGrafter"/>
</dbReference>
<dbReference type="InterPro" id="IPR000086">
    <property type="entry name" value="NUDIX_hydrolase_dom"/>
</dbReference>
<gene>
    <name evidence="3" type="ORF">CL943_01720</name>
</gene>
<evidence type="ECO:0000313" key="4">
    <source>
        <dbReference type="Proteomes" id="UP000226592"/>
    </source>
</evidence>
<name>A0A2D6M0S2_9ARCH</name>
<dbReference type="PANTHER" id="PTHR30345">
    <property type="entry name" value="RIBOSE-5-PHOSPHATE ISOMERASE B"/>
    <property type="match status" value="1"/>
</dbReference>
<evidence type="ECO:0000256" key="1">
    <source>
        <dbReference type="ARBA" id="ARBA00022801"/>
    </source>
</evidence>
<evidence type="ECO:0000259" key="2">
    <source>
        <dbReference type="PROSITE" id="PS51462"/>
    </source>
</evidence>
<keyword evidence="1" id="KW-0378">Hydrolase</keyword>
<dbReference type="PANTHER" id="PTHR30345:SF0">
    <property type="entry name" value="DNA DAMAGE-REPAIR_TOLERATION PROTEIN DRT102"/>
    <property type="match status" value="1"/>
</dbReference>
<dbReference type="SUPFAM" id="SSF89623">
    <property type="entry name" value="Ribose/Galactose isomerase RpiB/AlsB"/>
    <property type="match status" value="1"/>
</dbReference>
<comment type="caution">
    <text evidence="3">The sequence shown here is derived from an EMBL/GenBank/DDBJ whole genome shotgun (WGS) entry which is preliminary data.</text>
</comment>
<dbReference type="Proteomes" id="UP000226592">
    <property type="component" value="Unassembled WGS sequence"/>
</dbReference>
<dbReference type="EMBL" id="NZBU01000005">
    <property type="protein sequence ID" value="MAG22011.1"/>
    <property type="molecule type" value="Genomic_DNA"/>
</dbReference>
<reference evidence="4" key="1">
    <citation type="submission" date="2017-09" db="EMBL/GenBank/DDBJ databases">
        <title>The Reconstruction of 2,631 Draft Metagenome-Assembled Genomes from the Global Oceans.</title>
        <authorList>
            <person name="Tully B.J."/>
            <person name="Graham E.D."/>
            <person name="Heidelberg J.F."/>
        </authorList>
    </citation>
    <scope>NUCLEOTIDE SEQUENCE [LARGE SCALE GENOMIC DNA]</scope>
</reference>